<dbReference type="EMBL" id="JARKIB010000046">
    <property type="protein sequence ID" value="KAJ7756615.1"/>
    <property type="molecule type" value="Genomic_DNA"/>
</dbReference>
<evidence type="ECO:0000313" key="2">
    <source>
        <dbReference type="Proteomes" id="UP001215598"/>
    </source>
</evidence>
<keyword evidence="2" id="KW-1185">Reference proteome</keyword>
<proteinExistence type="predicted"/>
<comment type="caution">
    <text evidence="1">The sequence shown here is derived from an EMBL/GenBank/DDBJ whole genome shotgun (WGS) entry which is preliminary data.</text>
</comment>
<dbReference type="AlphaFoldDB" id="A0AAD7J7A9"/>
<protein>
    <submittedName>
        <fullName evidence="1">Uncharacterized protein</fullName>
    </submittedName>
</protein>
<evidence type="ECO:0000313" key="1">
    <source>
        <dbReference type="EMBL" id="KAJ7756615.1"/>
    </source>
</evidence>
<organism evidence="1 2">
    <name type="scientific">Mycena metata</name>
    <dbReference type="NCBI Taxonomy" id="1033252"/>
    <lineage>
        <taxon>Eukaryota</taxon>
        <taxon>Fungi</taxon>
        <taxon>Dikarya</taxon>
        <taxon>Basidiomycota</taxon>
        <taxon>Agaricomycotina</taxon>
        <taxon>Agaricomycetes</taxon>
        <taxon>Agaricomycetidae</taxon>
        <taxon>Agaricales</taxon>
        <taxon>Marasmiineae</taxon>
        <taxon>Mycenaceae</taxon>
        <taxon>Mycena</taxon>
    </lineage>
</organism>
<name>A0AAD7J7A9_9AGAR</name>
<reference evidence="1" key="1">
    <citation type="submission" date="2023-03" db="EMBL/GenBank/DDBJ databases">
        <title>Massive genome expansion in bonnet fungi (Mycena s.s.) driven by repeated elements and novel gene families across ecological guilds.</title>
        <authorList>
            <consortium name="Lawrence Berkeley National Laboratory"/>
            <person name="Harder C.B."/>
            <person name="Miyauchi S."/>
            <person name="Viragh M."/>
            <person name="Kuo A."/>
            <person name="Thoen E."/>
            <person name="Andreopoulos B."/>
            <person name="Lu D."/>
            <person name="Skrede I."/>
            <person name="Drula E."/>
            <person name="Henrissat B."/>
            <person name="Morin E."/>
            <person name="Kohler A."/>
            <person name="Barry K."/>
            <person name="LaButti K."/>
            <person name="Morin E."/>
            <person name="Salamov A."/>
            <person name="Lipzen A."/>
            <person name="Mereny Z."/>
            <person name="Hegedus B."/>
            <person name="Baldrian P."/>
            <person name="Stursova M."/>
            <person name="Weitz H."/>
            <person name="Taylor A."/>
            <person name="Grigoriev I.V."/>
            <person name="Nagy L.G."/>
            <person name="Martin F."/>
            <person name="Kauserud H."/>
        </authorList>
    </citation>
    <scope>NUCLEOTIDE SEQUENCE</scope>
    <source>
        <strain evidence="1">CBHHK182m</strain>
    </source>
</reference>
<sequence length="59" mass="6178">MCTTTTSTTPVVQRVAETSISAVVNTHESAAAQPINHVGPQCAACGWRGGEHANNCPWK</sequence>
<gene>
    <name evidence="1" type="ORF">B0H16DRAFT_1885894</name>
</gene>
<accession>A0AAD7J7A9</accession>
<dbReference type="Proteomes" id="UP001215598">
    <property type="component" value="Unassembled WGS sequence"/>
</dbReference>